<dbReference type="InterPro" id="IPR012098">
    <property type="entry name" value="SND3_fun"/>
</dbReference>
<organism evidence="2 3">
    <name type="scientific">Nosema bombycis (strain CQ1 / CVCC 102059)</name>
    <name type="common">Microsporidian parasite</name>
    <name type="synonym">Pebrine of silkworm</name>
    <dbReference type="NCBI Taxonomy" id="578461"/>
    <lineage>
        <taxon>Eukaryota</taxon>
        <taxon>Fungi</taxon>
        <taxon>Fungi incertae sedis</taxon>
        <taxon>Microsporidia</taxon>
        <taxon>Nosematidae</taxon>
        <taxon>Nosema</taxon>
    </lineage>
</organism>
<feature type="transmembrane region" description="Helical" evidence="1">
    <location>
        <begin position="34"/>
        <end position="56"/>
    </location>
</feature>
<keyword evidence="3" id="KW-1185">Reference proteome</keyword>
<protein>
    <submittedName>
        <fullName evidence="2">Inorganic phosphate transport protein PHO88</fullName>
    </submittedName>
</protein>
<evidence type="ECO:0000256" key="1">
    <source>
        <dbReference type="SAM" id="Phobius"/>
    </source>
</evidence>
<dbReference type="AlphaFoldDB" id="R0KVV1"/>
<dbReference type="GO" id="GO:0005783">
    <property type="term" value="C:endoplasmic reticulum"/>
    <property type="evidence" value="ECO:0007669"/>
    <property type="project" value="InterPro"/>
</dbReference>
<gene>
    <name evidence="2" type="primary">PHO88</name>
    <name evidence="2" type="ORF">NBO_10g0026</name>
</gene>
<evidence type="ECO:0000313" key="2">
    <source>
        <dbReference type="EMBL" id="EOB15036.1"/>
    </source>
</evidence>
<dbReference type="Pfam" id="PF10032">
    <property type="entry name" value="Pho88"/>
    <property type="match status" value="1"/>
</dbReference>
<dbReference type="VEuPathDB" id="MicrosporidiaDB:NBO_10g0026"/>
<name>R0KVV1_NOSB1</name>
<evidence type="ECO:0000313" key="3">
    <source>
        <dbReference type="Proteomes" id="UP000016927"/>
    </source>
</evidence>
<dbReference type="GO" id="GO:0045047">
    <property type="term" value="P:protein targeting to ER"/>
    <property type="evidence" value="ECO:0007669"/>
    <property type="project" value="InterPro"/>
</dbReference>
<dbReference type="PANTHER" id="PTHR28112:SF1">
    <property type="entry name" value="SRP-INDEPENDENT TARGETING PROTEIN 3"/>
    <property type="match status" value="1"/>
</dbReference>
<sequence length="184" mass="21301">MSIALSTVDQAINFGLSILTMQISKKPYFQEPKILWILRGTYVTANLFLCIIFLFLRSRINKVNDQRKLRVKKDGSLFQDNDVEEEIEVPFSEYDMKELTKLIRSSAMQIVIVAVLHVKWGVIQPLIVQSTGPFRSLFLNPLCLAYIWNKPILRPFELNTLFQKTEAPKPAEATTPEKKRKKEE</sequence>
<dbReference type="HOGENOM" id="CLU_105537_0_0_1"/>
<keyword evidence="1" id="KW-0472">Membrane</keyword>
<reference evidence="2 3" key="1">
    <citation type="journal article" date="2013" name="BMC Genomics">
        <title>Comparative genomics of parasitic silkworm microsporidia reveal an association between genome expansion and host adaptation.</title>
        <authorList>
            <person name="Pan G."/>
            <person name="Xu J."/>
            <person name="Li T."/>
            <person name="Xia Q."/>
            <person name="Liu S.L."/>
            <person name="Zhang G."/>
            <person name="Li S."/>
            <person name="Li C."/>
            <person name="Liu H."/>
            <person name="Yang L."/>
            <person name="Liu T."/>
            <person name="Zhang X."/>
            <person name="Wu Z."/>
            <person name="Fan W."/>
            <person name="Dang X."/>
            <person name="Xiang H."/>
            <person name="Tao M."/>
            <person name="Li Y."/>
            <person name="Hu J."/>
            <person name="Li Z."/>
            <person name="Lin L."/>
            <person name="Luo J."/>
            <person name="Geng L."/>
            <person name="Wang L."/>
            <person name="Long M."/>
            <person name="Wan Y."/>
            <person name="He N."/>
            <person name="Zhang Z."/>
            <person name="Lu C."/>
            <person name="Keeling P.J."/>
            <person name="Wang J."/>
            <person name="Xiang Z."/>
            <person name="Zhou Z."/>
        </authorList>
    </citation>
    <scope>NUCLEOTIDE SEQUENCE [LARGE SCALE GENOMIC DNA]</scope>
    <source>
        <strain evidence="3">CQ1 / CVCC 102059</strain>
    </source>
</reference>
<dbReference type="Proteomes" id="UP000016927">
    <property type="component" value="Unassembled WGS sequence"/>
</dbReference>
<dbReference type="OrthoDB" id="2190094at2759"/>
<proteinExistence type="predicted"/>
<dbReference type="PANTHER" id="PTHR28112">
    <property type="entry name" value="SRP-INDEPENDENT TARGETING PROTEIN 3"/>
    <property type="match status" value="1"/>
</dbReference>
<dbReference type="EMBL" id="KB908918">
    <property type="protein sequence ID" value="EOB15036.1"/>
    <property type="molecule type" value="Genomic_DNA"/>
</dbReference>
<dbReference type="GO" id="GO:0005739">
    <property type="term" value="C:mitochondrion"/>
    <property type="evidence" value="ECO:0007669"/>
    <property type="project" value="TreeGrafter"/>
</dbReference>
<accession>R0KVV1</accession>
<dbReference type="PIRSF" id="PIRSF008756">
    <property type="entry name" value="P_tr_PHO88"/>
    <property type="match status" value="1"/>
</dbReference>
<dbReference type="OMA" id="ITYSEYD"/>
<keyword evidence="1" id="KW-1133">Transmembrane helix</keyword>
<keyword evidence="1" id="KW-0812">Transmembrane</keyword>